<feature type="domain" description="Integrase catalytic" evidence="1">
    <location>
        <begin position="13"/>
        <end position="167"/>
    </location>
</feature>
<dbReference type="InterPro" id="IPR036397">
    <property type="entry name" value="RNaseH_sf"/>
</dbReference>
<accession>A0A1M6TG56</accession>
<evidence type="ECO:0000259" key="1">
    <source>
        <dbReference type="PROSITE" id="PS50994"/>
    </source>
</evidence>
<reference evidence="3" key="1">
    <citation type="submission" date="2016-11" db="EMBL/GenBank/DDBJ databases">
        <authorList>
            <person name="Varghese N."/>
            <person name="Submissions S."/>
        </authorList>
    </citation>
    <scope>NUCLEOTIDE SEQUENCE [LARGE SCALE GENOMIC DNA]</scope>
    <source>
        <strain evidence="3">USBA-503</strain>
    </source>
</reference>
<evidence type="ECO:0000313" key="3">
    <source>
        <dbReference type="Proteomes" id="UP000184016"/>
    </source>
</evidence>
<sequence length="167" mass="19379">MLLTKWRAGCADRRRRGDAGKYFDYALLLTLLNVSTKRYYLSVLIDLFNNEVVSYQFSSNLGVGFEIHTVKQAIDERSAKDLLIHSDQGLHYTMHEYKKLLREKGIIQSMPRKGNGLENACGVLLRAFESRAKTHLLYSGKLAKIIQDYIHFYNNERSRQSIMICRQ</sequence>
<dbReference type="Gene3D" id="3.30.420.10">
    <property type="entry name" value="Ribonuclease H-like superfamily/Ribonuclease H"/>
    <property type="match status" value="1"/>
</dbReference>
<dbReference type="GO" id="GO:0003676">
    <property type="term" value="F:nucleic acid binding"/>
    <property type="evidence" value="ECO:0007669"/>
    <property type="project" value="InterPro"/>
</dbReference>
<dbReference type="InterPro" id="IPR001584">
    <property type="entry name" value="Integrase_cat-core"/>
</dbReference>
<dbReference type="STRING" id="1830138.SAMN05443507_11663"/>
<dbReference type="InterPro" id="IPR050900">
    <property type="entry name" value="Transposase_IS3/IS150/IS904"/>
</dbReference>
<dbReference type="InterPro" id="IPR012337">
    <property type="entry name" value="RNaseH-like_sf"/>
</dbReference>
<name>A0A1M6TG56_9BACL</name>
<keyword evidence="3" id="KW-1185">Reference proteome</keyword>
<proteinExistence type="predicted"/>
<dbReference type="SUPFAM" id="SSF53098">
    <property type="entry name" value="Ribonuclease H-like"/>
    <property type="match status" value="1"/>
</dbReference>
<dbReference type="GO" id="GO:0015074">
    <property type="term" value="P:DNA integration"/>
    <property type="evidence" value="ECO:0007669"/>
    <property type="project" value="InterPro"/>
</dbReference>
<dbReference type="AlphaFoldDB" id="A0A1M6TG56"/>
<dbReference type="EMBL" id="FRAF01000016">
    <property type="protein sequence ID" value="SHK55768.1"/>
    <property type="molecule type" value="Genomic_DNA"/>
</dbReference>
<organism evidence="2 3">
    <name type="scientific">Alicyclobacillus tolerans</name>
    <dbReference type="NCBI Taxonomy" id="90970"/>
    <lineage>
        <taxon>Bacteria</taxon>
        <taxon>Bacillati</taxon>
        <taxon>Bacillota</taxon>
        <taxon>Bacilli</taxon>
        <taxon>Bacillales</taxon>
        <taxon>Alicyclobacillaceae</taxon>
        <taxon>Alicyclobacillus</taxon>
    </lineage>
</organism>
<evidence type="ECO:0000313" key="2">
    <source>
        <dbReference type="EMBL" id="SHK55768.1"/>
    </source>
</evidence>
<dbReference type="Pfam" id="PF00665">
    <property type="entry name" value="rve"/>
    <property type="match status" value="1"/>
</dbReference>
<dbReference type="PROSITE" id="PS50994">
    <property type="entry name" value="INTEGRASE"/>
    <property type="match status" value="1"/>
</dbReference>
<protein>
    <submittedName>
        <fullName evidence="2">Integrase core domain-containing protein</fullName>
    </submittedName>
</protein>
<gene>
    <name evidence="2" type="ORF">SAMN05443507_11663</name>
</gene>
<dbReference type="Proteomes" id="UP000184016">
    <property type="component" value="Unassembled WGS sequence"/>
</dbReference>
<dbReference type="PANTHER" id="PTHR46889:SF4">
    <property type="entry name" value="TRANSPOSASE INSO FOR INSERTION SEQUENCE ELEMENT IS911B-RELATED"/>
    <property type="match status" value="1"/>
</dbReference>
<dbReference type="PANTHER" id="PTHR46889">
    <property type="entry name" value="TRANSPOSASE INSF FOR INSERTION SEQUENCE IS3B-RELATED"/>
    <property type="match status" value="1"/>
</dbReference>